<comment type="caution">
    <text evidence="1">The sequence shown here is derived from an EMBL/GenBank/DDBJ whole genome shotgun (WGS) entry which is preliminary data.</text>
</comment>
<protein>
    <submittedName>
        <fullName evidence="1">Uncharacterized protein</fullName>
    </submittedName>
</protein>
<dbReference type="OrthoDB" id="3016366at2759"/>
<accession>A0A9P6JJA6</accession>
<dbReference type="EMBL" id="MU157933">
    <property type="protein sequence ID" value="KAF9522815.1"/>
    <property type="molecule type" value="Genomic_DNA"/>
</dbReference>
<evidence type="ECO:0000313" key="2">
    <source>
        <dbReference type="Proteomes" id="UP000807306"/>
    </source>
</evidence>
<keyword evidence="2" id="KW-1185">Reference proteome</keyword>
<dbReference type="AlphaFoldDB" id="A0A9P6JJA6"/>
<reference evidence="1" key="1">
    <citation type="submission" date="2020-11" db="EMBL/GenBank/DDBJ databases">
        <authorList>
            <consortium name="DOE Joint Genome Institute"/>
            <person name="Ahrendt S."/>
            <person name="Riley R."/>
            <person name="Andreopoulos W."/>
            <person name="Labutti K."/>
            <person name="Pangilinan J."/>
            <person name="Ruiz-Duenas F.J."/>
            <person name="Barrasa J.M."/>
            <person name="Sanchez-Garcia M."/>
            <person name="Camarero S."/>
            <person name="Miyauchi S."/>
            <person name="Serrano A."/>
            <person name="Linde D."/>
            <person name="Babiker R."/>
            <person name="Drula E."/>
            <person name="Ayuso-Fernandez I."/>
            <person name="Pacheco R."/>
            <person name="Padilla G."/>
            <person name="Ferreira P."/>
            <person name="Barriuso J."/>
            <person name="Kellner H."/>
            <person name="Castanera R."/>
            <person name="Alfaro M."/>
            <person name="Ramirez L."/>
            <person name="Pisabarro A.G."/>
            <person name="Kuo A."/>
            <person name="Tritt A."/>
            <person name="Lipzen A."/>
            <person name="He G."/>
            <person name="Yan M."/>
            <person name="Ng V."/>
            <person name="Cullen D."/>
            <person name="Martin F."/>
            <person name="Rosso M.-N."/>
            <person name="Henrissat B."/>
            <person name="Hibbett D."/>
            <person name="Martinez A.T."/>
            <person name="Grigoriev I.V."/>
        </authorList>
    </citation>
    <scope>NUCLEOTIDE SEQUENCE</scope>
    <source>
        <strain evidence="1">CBS 506.95</strain>
    </source>
</reference>
<sequence>MLFDQLIVYFSFSTGQIFATAFATAVKAKSFHYTLSIMQDTNIAMKIHVKEPAPDHFVFEASKQTLKASRTLCCALLIGHLGNHTIEEVITLLKEIPLTLPDIDKDVDVRFRCRVFLKQCIRTLSSAGIVNCKDANAVVNGELRELAIKQSEAILTGTGAYIIAQSQISS</sequence>
<dbReference type="Proteomes" id="UP000807306">
    <property type="component" value="Unassembled WGS sequence"/>
</dbReference>
<proteinExistence type="predicted"/>
<name>A0A9P6JJA6_9AGAR</name>
<evidence type="ECO:0000313" key="1">
    <source>
        <dbReference type="EMBL" id="KAF9522815.1"/>
    </source>
</evidence>
<organism evidence="1 2">
    <name type="scientific">Crepidotus variabilis</name>
    <dbReference type="NCBI Taxonomy" id="179855"/>
    <lineage>
        <taxon>Eukaryota</taxon>
        <taxon>Fungi</taxon>
        <taxon>Dikarya</taxon>
        <taxon>Basidiomycota</taxon>
        <taxon>Agaricomycotina</taxon>
        <taxon>Agaricomycetes</taxon>
        <taxon>Agaricomycetidae</taxon>
        <taxon>Agaricales</taxon>
        <taxon>Agaricineae</taxon>
        <taxon>Crepidotaceae</taxon>
        <taxon>Crepidotus</taxon>
    </lineage>
</organism>
<gene>
    <name evidence="1" type="ORF">CPB83DRAFT_776476</name>
</gene>